<gene>
    <name evidence="4" type="ORF">GOOTI_004_00100</name>
</gene>
<accession>H5TFM5</accession>
<dbReference type="InterPro" id="IPR014940">
    <property type="entry name" value="BAAT_C"/>
</dbReference>
<feature type="transmembrane region" description="Helical" evidence="2">
    <location>
        <begin position="50"/>
        <end position="68"/>
    </location>
</feature>
<proteinExistence type="predicted"/>
<dbReference type="OrthoDB" id="3189021at2"/>
<feature type="transmembrane region" description="Helical" evidence="2">
    <location>
        <begin position="80"/>
        <end position="99"/>
    </location>
</feature>
<dbReference type="GO" id="GO:0006637">
    <property type="term" value="P:acyl-CoA metabolic process"/>
    <property type="evidence" value="ECO:0007669"/>
    <property type="project" value="TreeGrafter"/>
</dbReference>
<keyword evidence="2" id="KW-0812">Transmembrane</keyword>
<feature type="region of interest" description="Disordered" evidence="1">
    <location>
        <begin position="197"/>
        <end position="218"/>
    </location>
</feature>
<evidence type="ECO:0000256" key="1">
    <source>
        <dbReference type="SAM" id="MobiDB-lite"/>
    </source>
</evidence>
<feature type="domain" description="BAAT/Acyl-CoA thioester hydrolase C-terminal" evidence="3">
    <location>
        <begin position="527"/>
        <end position="623"/>
    </location>
</feature>
<dbReference type="RefSeq" id="WP_007236558.1">
    <property type="nucleotide sequence ID" value="NZ_BAFB01000004.1"/>
</dbReference>
<name>H5TFM5_GORO1</name>
<dbReference type="AlphaFoldDB" id="H5TFM5"/>
<feature type="transmembrane region" description="Helical" evidence="2">
    <location>
        <begin position="120"/>
        <end position="142"/>
    </location>
</feature>
<dbReference type="Proteomes" id="UP000005038">
    <property type="component" value="Unassembled WGS sequence"/>
</dbReference>
<reference evidence="4" key="1">
    <citation type="submission" date="2012-02" db="EMBL/GenBank/DDBJ databases">
        <title>Whole genome shotgun sequence of Gordonia otitidis NBRC 100426.</title>
        <authorList>
            <person name="Yoshida I."/>
            <person name="Hosoyama A."/>
            <person name="Tsuchikane K."/>
            <person name="Katsumata H."/>
            <person name="Yamazaki S."/>
            <person name="Fujita N."/>
        </authorList>
    </citation>
    <scope>NUCLEOTIDE SEQUENCE [LARGE SCALE GENOMIC DNA]</scope>
    <source>
        <strain evidence="4">NBRC 100426</strain>
    </source>
</reference>
<keyword evidence="2" id="KW-0472">Membrane</keyword>
<dbReference type="SUPFAM" id="SSF53474">
    <property type="entry name" value="alpha/beta-Hydrolases"/>
    <property type="match status" value="1"/>
</dbReference>
<dbReference type="EMBL" id="BAFB01000004">
    <property type="protein sequence ID" value="GAB32283.1"/>
    <property type="molecule type" value="Genomic_DNA"/>
</dbReference>
<evidence type="ECO:0000313" key="4">
    <source>
        <dbReference type="EMBL" id="GAB32283.1"/>
    </source>
</evidence>
<keyword evidence="5" id="KW-1185">Reference proteome</keyword>
<dbReference type="PANTHER" id="PTHR10824:SF4">
    <property type="entry name" value="ACYL-COENZYME A THIOESTERASE 1-LIKE"/>
    <property type="match status" value="1"/>
</dbReference>
<protein>
    <submittedName>
        <fullName evidence="4">Acyl-CoA thioesterase</fullName>
    </submittedName>
</protein>
<dbReference type="GO" id="GO:0006631">
    <property type="term" value="P:fatty acid metabolic process"/>
    <property type="evidence" value="ECO:0007669"/>
    <property type="project" value="TreeGrafter"/>
</dbReference>
<dbReference type="STRING" id="1108044.GOOTI_004_00100"/>
<dbReference type="GO" id="GO:0047617">
    <property type="term" value="F:fatty acyl-CoA hydrolase activity"/>
    <property type="evidence" value="ECO:0007669"/>
    <property type="project" value="TreeGrafter"/>
</dbReference>
<dbReference type="Pfam" id="PF08840">
    <property type="entry name" value="BAAT_C"/>
    <property type="match status" value="1"/>
</dbReference>
<keyword evidence="2" id="KW-1133">Transmembrane helix</keyword>
<sequence>MGFLIGFSPWIIYWILVGNASFRVAVIVALCLAVLAVLVQRLRRQPWHTLEIGAVVAFAAFSVLAFTVSDSFLERWLQPLGNAAIFLIVLVGMLIRRPFVREYARATVTDDVARSDGFQVITAAMTWMWIAVFAIMTVVSLIPPLVQGDATIHDGASTLSIICYWVIPFTIMGVAGTVSGVFPAWFSSHIDAIDKRQASARPGEPVAQPTAPPDELDPRVVVHAPSTSRHDEPFSIGVDAPGIATLGVTVSGQDLYGRLWRWQGRLAGTGQSVDDILCGMAFTGEPDRADLFVPPVEPWQVRIEVSGEQHRTAVTRLRSSTAPGVHVTEVDVDGRPGLLALPVGGRARQAVVCFGGSEGGYDSQRAAISALASRGLVALAYNWLDADPEAVPVANIPLERFATAISWLAARAEVESNTVVALAISRSSEGVAATLAREPDLPVSALILVSPSSVTWQAIGAGGEIPDTSSWTHRGHPCQYAPLPSGTLMPQLVSNAWHLSRDIARHEPTLLRLAPAYSAGLDALGRSKTATGVIISAENIPCPILCVSGSDDHLWPSEQMADTLLARRQTASDKHIRYDGAGHLLRPGLYPSTVQVVGGIDLGGRPREHGLACLALTDEIVGFVGSAGNVDAVRSAR</sequence>
<comment type="caution">
    <text evidence="4">The sequence shown here is derived from an EMBL/GenBank/DDBJ whole genome shotgun (WGS) entry which is preliminary data.</text>
</comment>
<organism evidence="4 5">
    <name type="scientific">Gordonia otitidis (strain DSM 44809 / CCUG 52243 / JCM 12355 / NBRC 100426 / IFM 10032)</name>
    <dbReference type="NCBI Taxonomy" id="1108044"/>
    <lineage>
        <taxon>Bacteria</taxon>
        <taxon>Bacillati</taxon>
        <taxon>Actinomycetota</taxon>
        <taxon>Actinomycetes</taxon>
        <taxon>Mycobacteriales</taxon>
        <taxon>Gordoniaceae</taxon>
        <taxon>Gordonia</taxon>
    </lineage>
</organism>
<dbReference type="InterPro" id="IPR029058">
    <property type="entry name" value="AB_hydrolase_fold"/>
</dbReference>
<dbReference type="Gene3D" id="3.40.50.1820">
    <property type="entry name" value="alpha/beta hydrolase"/>
    <property type="match status" value="1"/>
</dbReference>
<dbReference type="PANTHER" id="PTHR10824">
    <property type="entry name" value="ACYL-COENZYME A THIOESTERASE-RELATED"/>
    <property type="match status" value="1"/>
</dbReference>
<evidence type="ECO:0000313" key="5">
    <source>
        <dbReference type="Proteomes" id="UP000005038"/>
    </source>
</evidence>
<feature type="transmembrane region" description="Helical" evidence="2">
    <location>
        <begin position="162"/>
        <end position="186"/>
    </location>
</feature>
<evidence type="ECO:0000259" key="3">
    <source>
        <dbReference type="Pfam" id="PF08840"/>
    </source>
</evidence>
<feature type="transmembrane region" description="Helical" evidence="2">
    <location>
        <begin position="12"/>
        <end position="38"/>
    </location>
</feature>
<evidence type="ECO:0000256" key="2">
    <source>
        <dbReference type="SAM" id="Phobius"/>
    </source>
</evidence>